<dbReference type="NCBIfam" id="TIGR02227">
    <property type="entry name" value="sigpep_I_bact"/>
    <property type="match status" value="1"/>
</dbReference>
<dbReference type="GO" id="GO:0009003">
    <property type="term" value="F:signal peptidase activity"/>
    <property type="evidence" value="ECO:0007669"/>
    <property type="project" value="UniProtKB-EC"/>
</dbReference>
<keyword evidence="2" id="KW-0472">Membrane</keyword>
<keyword evidence="4" id="KW-0378">Hydrolase</keyword>
<name>A0A3B1B093_9ZZZZ</name>
<gene>
    <name evidence="4" type="ORF">MNBD_GAMMA26-1547</name>
</gene>
<dbReference type="EC" id="3.4.21.89" evidence="4"/>
<dbReference type="GO" id="GO:0004252">
    <property type="term" value="F:serine-type endopeptidase activity"/>
    <property type="evidence" value="ECO:0007669"/>
    <property type="project" value="InterPro"/>
</dbReference>
<feature type="transmembrane region" description="Helical" evidence="2">
    <location>
        <begin position="47"/>
        <end position="67"/>
    </location>
</feature>
<dbReference type="PRINTS" id="PR00727">
    <property type="entry name" value="LEADERPTASE"/>
</dbReference>
<accession>A0A3B1B093</accession>
<comment type="similarity">
    <text evidence="1">Belongs to the peptidase S26 family.</text>
</comment>
<dbReference type="GO" id="GO:0016020">
    <property type="term" value="C:membrane"/>
    <property type="evidence" value="ECO:0007669"/>
    <property type="project" value="InterPro"/>
</dbReference>
<dbReference type="PANTHER" id="PTHR43390:SF1">
    <property type="entry name" value="CHLOROPLAST PROCESSING PEPTIDASE"/>
    <property type="match status" value="1"/>
</dbReference>
<dbReference type="Pfam" id="PF10502">
    <property type="entry name" value="Peptidase_S26"/>
    <property type="match status" value="1"/>
</dbReference>
<dbReference type="InterPro" id="IPR036286">
    <property type="entry name" value="LexA/Signal_pep-like_sf"/>
</dbReference>
<dbReference type="InterPro" id="IPR000223">
    <property type="entry name" value="Pept_S26A_signal_pept_1"/>
</dbReference>
<proteinExistence type="inferred from homology"/>
<evidence type="ECO:0000256" key="1">
    <source>
        <dbReference type="ARBA" id="ARBA00009370"/>
    </source>
</evidence>
<evidence type="ECO:0000259" key="3">
    <source>
        <dbReference type="Pfam" id="PF10502"/>
    </source>
</evidence>
<dbReference type="SUPFAM" id="SSF51306">
    <property type="entry name" value="LexA/Signal peptidase"/>
    <property type="match status" value="1"/>
</dbReference>
<dbReference type="PANTHER" id="PTHR43390">
    <property type="entry name" value="SIGNAL PEPTIDASE I"/>
    <property type="match status" value="1"/>
</dbReference>
<keyword evidence="2" id="KW-1133">Transmembrane helix</keyword>
<keyword evidence="2" id="KW-0812">Transmembrane</keyword>
<protein>
    <submittedName>
        <fullName evidence="4">Signal peptidase I</fullName>
        <ecNumber evidence="4">3.4.21.89</ecNumber>
    </submittedName>
</protein>
<organism evidence="4">
    <name type="scientific">hydrothermal vent metagenome</name>
    <dbReference type="NCBI Taxonomy" id="652676"/>
    <lineage>
        <taxon>unclassified sequences</taxon>
        <taxon>metagenomes</taxon>
        <taxon>ecological metagenomes</taxon>
    </lineage>
</organism>
<dbReference type="InterPro" id="IPR019533">
    <property type="entry name" value="Peptidase_S26"/>
</dbReference>
<evidence type="ECO:0000313" key="4">
    <source>
        <dbReference type="EMBL" id="VAX05424.1"/>
    </source>
</evidence>
<dbReference type="Gene3D" id="2.10.109.10">
    <property type="entry name" value="Umud Fragment, subunit A"/>
    <property type="match status" value="1"/>
</dbReference>
<feature type="transmembrane region" description="Helical" evidence="2">
    <location>
        <begin position="73"/>
        <end position="93"/>
    </location>
</feature>
<dbReference type="EMBL" id="UOFX01000006">
    <property type="protein sequence ID" value="VAX05424.1"/>
    <property type="molecule type" value="Genomic_DNA"/>
</dbReference>
<sequence length="301" mass="33320">MSGGIAGLVQAVDEEGDVIPRKPIVALLLSICPGLGHHYAGYLGRGVFFYIALILTSWAAAAIFMFIDSRISMVFLATPFIGVAAIAFDAYRLAKQQPKTYKRRWFNRSWIYAAVFLTLALTINPLMDQIAGKHIVRAYFITSPGMQPTVLTHDLILVNKMAFPKKQDIALIEFGDEEGGQLTNLKGRQLIGRVIGVPGDIAEVNSKGVFINGKPLHEPYANFVEPTRTGAIYDANSSFGPTQVPADAYFILADNRTYGFDSRLLGFIDKEKIGGKVEKVFWSWNHDDGHFKWGRTAMSLK</sequence>
<evidence type="ECO:0000256" key="2">
    <source>
        <dbReference type="SAM" id="Phobius"/>
    </source>
</evidence>
<dbReference type="GO" id="GO:0006465">
    <property type="term" value="P:signal peptide processing"/>
    <property type="evidence" value="ECO:0007669"/>
    <property type="project" value="InterPro"/>
</dbReference>
<feature type="transmembrane region" description="Helical" evidence="2">
    <location>
        <begin position="105"/>
        <end position="127"/>
    </location>
</feature>
<dbReference type="AlphaFoldDB" id="A0A3B1B093"/>
<reference evidence="4" key="1">
    <citation type="submission" date="2018-06" db="EMBL/GenBank/DDBJ databases">
        <authorList>
            <person name="Zhirakovskaya E."/>
        </authorList>
    </citation>
    <scope>NUCLEOTIDE SEQUENCE</scope>
</reference>
<dbReference type="CDD" id="cd06530">
    <property type="entry name" value="S26_SPase_I"/>
    <property type="match status" value="1"/>
</dbReference>
<feature type="domain" description="Peptidase S26" evidence="3">
    <location>
        <begin position="129"/>
        <end position="282"/>
    </location>
</feature>